<keyword evidence="3" id="KW-0597">Phosphoprotein</keyword>
<evidence type="ECO:0000256" key="3">
    <source>
        <dbReference type="ARBA" id="ARBA00022553"/>
    </source>
</evidence>
<dbReference type="InterPro" id="IPR036097">
    <property type="entry name" value="HisK_dim/P_sf"/>
</dbReference>
<evidence type="ECO:0000256" key="1">
    <source>
        <dbReference type="ARBA" id="ARBA00000085"/>
    </source>
</evidence>
<keyword evidence="4" id="KW-0808">Transferase</keyword>
<dbReference type="SMART" id="SM00387">
    <property type="entry name" value="HATPase_c"/>
    <property type="match status" value="1"/>
</dbReference>
<dbReference type="SMART" id="SM00388">
    <property type="entry name" value="HisKA"/>
    <property type="match status" value="1"/>
</dbReference>
<evidence type="ECO:0000313" key="14">
    <source>
        <dbReference type="Proteomes" id="UP000242869"/>
    </source>
</evidence>
<name>A0A1I4XRU8_9NEIS</name>
<dbReference type="SMART" id="SM00091">
    <property type="entry name" value="PAS"/>
    <property type="match status" value="1"/>
</dbReference>
<evidence type="ECO:0000256" key="2">
    <source>
        <dbReference type="ARBA" id="ARBA00012438"/>
    </source>
</evidence>
<keyword evidence="9" id="KW-0812">Transmembrane</keyword>
<keyword evidence="7" id="KW-0067">ATP-binding</keyword>
<protein>
    <recommendedName>
        <fullName evidence="2">histidine kinase</fullName>
        <ecNumber evidence="2">2.7.13.3</ecNumber>
    </recommendedName>
</protein>
<dbReference type="InterPro" id="IPR003661">
    <property type="entry name" value="HisK_dim/P_dom"/>
</dbReference>
<dbReference type="Pfam" id="PF00989">
    <property type="entry name" value="PAS"/>
    <property type="match status" value="1"/>
</dbReference>
<dbReference type="InterPro" id="IPR013767">
    <property type="entry name" value="PAS_fold"/>
</dbReference>
<evidence type="ECO:0000259" key="10">
    <source>
        <dbReference type="PROSITE" id="PS50109"/>
    </source>
</evidence>
<dbReference type="RefSeq" id="WP_177187791.1">
    <property type="nucleotide sequence ID" value="NZ_FOVE01000006.1"/>
</dbReference>
<accession>A0A1I4XRU8</accession>
<dbReference type="InterPro" id="IPR005467">
    <property type="entry name" value="His_kinase_dom"/>
</dbReference>
<dbReference type="NCBIfam" id="TIGR00229">
    <property type="entry name" value="sensory_box"/>
    <property type="match status" value="1"/>
</dbReference>
<keyword evidence="9" id="KW-0472">Membrane</keyword>
<evidence type="ECO:0000256" key="4">
    <source>
        <dbReference type="ARBA" id="ARBA00022679"/>
    </source>
</evidence>
<dbReference type="PROSITE" id="PS50109">
    <property type="entry name" value="HIS_KIN"/>
    <property type="match status" value="1"/>
</dbReference>
<dbReference type="SMART" id="SM00086">
    <property type="entry name" value="PAC"/>
    <property type="match status" value="1"/>
</dbReference>
<dbReference type="AlphaFoldDB" id="A0A1I4XRU8"/>
<dbReference type="STRING" id="83765.SAMN05660284_01077"/>
<keyword evidence="6" id="KW-0418">Kinase</keyword>
<feature type="domain" description="Histidine kinase" evidence="10">
    <location>
        <begin position="563"/>
        <end position="778"/>
    </location>
</feature>
<dbReference type="CDD" id="cd00130">
    <property type="entry name" value="PAS"/>
    <property type="match status" value="1"/>
</dbReference>
<feature type="domain" description="PAC" evidence="12">
    <location>
        <begin position="383"/>
        <end position="435"/>
    </location>
</feature>
<dbReference type="SUPFAM" id="SSF47384">
    <property type="entry name" value="Homodimeric domain of signal transducing histidine kinase"/>
    <property type="match status" value="1"/>
</dbReference>
<dbReference type="InterPro" id="IPR035965">
    <property type="entry name" value="PAS-like_dom_sf"/>
</dbReference>
<dbReference type="PROSITE" id="PS50113">
    <property type="entry name" value="PAC"/>
    <property type="match status" value="1"/>
</dbReference>
<dbReference type="PROSITE" id="PS50112">
    <property type="entry name" value="PAS"/>
    <property type="match status" value="1"/>
</dbReference>
<keyword evidence="8" id="KW-0902">Two-component regulatory system</keyword>
<dbReference type="SUPFAM" id="SSF55785">
    <property type="entry name" value="PYP-like sensor domain (PAS domain)"/>
    <property type="match status" value="2"/>
</dbReference>
<dbReference type="PRINTS" id="PR00344">
    <property type="entry name" value="BCTRLSENSOR"/>
</dbReference>
<dbReference type="InterPro" id="IPR036890">
    <property type="entry name" value="HATPase_C_sf"/>
</dbReference>
<dbReference type="Gene3D" id="3.30.450.20">
    <property type="entry name" value="PAS domain"/>
    <property type="match status" value="1"/>
</dbReference>
<dbReference type="EC" id="2.7.13.3" evidence="2"/>
<evidence type="ECO:0000256" key="7">
    <source>
        <dbReference type="ARBA" id="ARBA00022840"/>
    </source>
</evidence>
<keyword evidence="9" id="KW-1133">Transmembrane helix</keyword>
<dbReference type="PANTHER" id="PTHR43065:SF10">
    <property type="entry name" value="PEROXIDE STRESS-ACTIVATED HISTIDINE KINASE MAK3"/>
    <property type="match status" value="1"/>
</dbReference>
<dbReference type="Gene3D" id="3.30.565.10">
    <property type="entry name" value="Histidine kinase-like ATPase, C-terminal domain"/>
    <property type="match status" value="1"/>
</dbReference>
<dbReference type="GO" id="GO:0000155">
    <property type="term" value="F:phosphorelay sensor kinase activity"/>
    <property type="evidence" value="ECO:0007669"/>
    <property type="project" value="InterPro"/>
</dbReference>
<dbReference type="InterPro" id="IPR001610">
    <property type="entry name" value="PAC"/>
</dbReference>
<keyword evidence="14" id="KW-1185">Reference proteome</keyword>
<evidence type="ECO:0000256" key="5">
    <source>
        <dbReference type="ARBA" id="ARBA00022741"/>
    </source>
</evidence>
<gene>
    <name evidence="13" type="ORF">SAMN05660284_01077</name>
</gene>
<proteinExistence type="predicted"/>
<dbReference type="InterPro" id="IPR003594">
    <property type="entry name" value="HATPase_dom"/>
</dbReference>
<dbReference type="GO" id="GO:0006355">
    <property type="term" value="P:regulation of DNA-templated transcription"/>
    <property type="evidence" value="ECO:0007669"/>
    <property type="project" value="InterPro"/>
</dbReference>
<dbReference type="Pfam" id="PF00512">
    <property type="entry name" value="HisKA"/>
    <property type="match status" value="1"/>
</dbReference>
<dbReference type="PANTHER" id="PTHR43065">
    <property type="entry name" value="SENSOR HISTIDINE KINASE"/>
    <property type="match status" value="1"/>
</dbReference>
<dbReference type="EMBL" id="FOVE01000006">
    <property type="protein sequence ID" value="SFN28542.1"/>
    <property type="molecule type" value="Genomic_DNA"/>
</dbReference>
<organism evidence="13 14">
    <name type="scientific">Formivibrio citricus</name>
    <dbReference type="NCBI Taxonomy" id="83765"/>
    <lineage>
        <taxon>Bacteria</taxon>
        <taxon>Pseudomonadati</taxon>
        <taxon>Pseudomonadota</taxon>
        <taxon>Betaproteobacteria</taxon>
        <taxon>Neisseriales</taxon>
        <taxon>Chitinibacteraceae</taxon>
        <taxon>Formivibrio</taxon>
    </lineage>
</organism>
<reference evidence="14" key="1">
    <citation type="submission" date="2016-10" db="EMBL/GenBank/DDBJ databases">
        <authorList>
            <person name="Varghese N."/>
            <person name="Submissions S."/>
        </authorList>
    </citation>
    <scope>NUCLEOTIDE SEQUENCE [LARGE SCALE GENOMIC DNA]</scope>
    <source>
        <strain evidence="14">DSM 6150</strain>
    </source>
</reference>
<dbReference type="SUPFAM" id="SSF55874">
    <property type="entry name" value="ATPase domain of HSP90 chaperone/DNA topoisomerase II/histidine kinase"/>
    <property type="match status" value="1"/>
</dbReference>
<dbReference type="Pfam" id="PF02518">
    <property type="entry name" value="HATPase_c"/>
    <property type="match status" value="1"/>
</dbReference>
<dbReference type="CDD" id="cd18773">
    <property type="entry name" value="PDC1_HK_sensor"/>
    <property type="match status" value="1"/>
</dbReference>
<evidence type="ECO:0000259" key="11">
    <source>
        <dbReference type="PROSITE" id="PS50112"/>
    </source>
</evidence>
<dbReference type="Gene3D" id="1.10.287.130">
    <property type="match status" value="1"/>
</dbReference>
<sequence>MRRRLRSRRPRIKPSAFPRLQLERLSPRLSHWLLILPSLAAAVFALAFVIFLVQNVQNDRDRETSQLNEDLQWLKQALRFQVASDQRDLETLSTVLTTQGIGSADFIGRSLSLMQNNPEVLGLEYVDAHGQTRWRAPSTVRSDIISTKHPALRAAREQAIRNNETVLTQLMTDERGNSQIAIVAPVKLAQGERRCLVAWISLRSLLQLRTPWWINQRYEIGLLEADGKPIVARFERTQKTVFTRSVPLELAPPDLLLAASPNPENDRGWESALTVSLALLAVLMIASTWALRLHIKGRQAAEARLRQETAMRRAIEDSLVTGIRAMDLTGVTLYVNRAFSEMVGWSAEELQDGIPPHPYWPPEEQGRCQTVHDAILTGQFDTNGFQMKLMRKNGERFDVRIYVAPLVDGDGKHTGWISSVYDITELQHEREALQAAHERFVTVLNGLDSGVCVSHADSGEVLLSNAHFDRAFGLPEQRGPCCVAPFFPRHATLPIDAEWFDVYRNRWYYIQNRRSVWVDGTVVWLDTATDITARRDAAERERLQNEQLQQTARLVSMGEMASSLAHELNQPLAAIASYASGCRNLLAQDRPDLHQLDQAMEKMSGQAKRAGQIIRGIREFVQRQAPHRSLCHIGELFDTVEELLKAELQMNRIRLTIEQETELPPLFADAVMLEQVIFNLMRNAVEAMLSTPADRRTLQVRLSRDHDQLRVVIADRGTGIVPEQLEQLFKPFYTTKETGMGMGLNICRSIIEHHQGRLWVEPNPGGGSRFIFTVPFCEEAPNHES</sequence>
<dbReference type="CDD" id="cd00082">
    <property type="entry name" value="HisKA"/>
    <property type="match status" value="1"/>
</dbReference>
<dbReference type="FunFam" id="1.10.287.130:FF:000055">
    <property type="entry name" value="Two-component sensor histidine kinase"/>
    <property type="match status" value="1"/>
</dbReference>
<keyword evidence="5" id="KW-0547">Nucleotide-binding</keyword>
<feature type="transmembrane region" description="Helical" evidence="9">
    <location>
        <begin position="32"/>
        <end position="53"/>
    </location>
</feature>
<dbReference type="InterPro" id="IPR004358">
    <property type="entry name" value="Sig_transdc_His_kin-like_C"/>
</dbReference>
<comment type="catalytic activity">
    <reaction evidence="1">
        <text>ATP + protein L-histidine = ADP + protein N-phospho-L-histidine.</text>
        <dbReference type="EC" id="2.7.13.3"/>
    </reaction>
</comment>
<dbReference type="InterPro" id="IPR000700">
    <property type="entry name" value="PAS-assoc_C"/>
</dbReference>
<evidence type="ECO:0000256" key="9">
    <source>
        <dbReference type="SAM" id="Phobius"/>
    </source>
</evidence>
<dbReference type="InterPro" id="IPR000014">
    <property type="entry name" value="PAS"/>
</dbReference>
<feature type="domain" description="PAS" evidence="11">
    <location>
        <begin position="307"/>
        <end position="379"/>
    </location>
</feature>
<evidence type="ECO:0000313" key="13">
    <source>
        <dbReference type="EMBL" id="SFN28542.1"/>
    </source>
</evidence>
<evidence type="ECO:0000256" key="6">
    <source>
        <dbReference type="ARBA" id="ARBA00022777"/>
    </source>
</evidence>
<dbReference type="Proteomes" id="UP000242869">
    <property type="component" value="Unassembled WGS sequence"/>
</dbReference>
<dbReference type="GO" id="GO:0005524">
    <property type="term" value="F:ATP binding"/>
    <property type="evidence" value="ECO:0007669"/>
    <property type="project" value="UniProtKB-KW"/>
</dbReference>
<evidence type="ECO:0000259" key="12">
    <source>
        <dbReference type="PROSITE" id="PS50113"/>
    </source>
</evidence>
<evidence type="ECO:0000256" key="8">
    <source>
        <dbReference type="ARBA" id="ARBA00023012"/>
    </source>
</evidence>